<protein>
    <submittedName>
        <fullName evidence="1">Uncharacterized protein</fullName>
    </submittedName>
</protein>
<organism evidence="1 2">
    <name type="scientific">Streblomastix strix</name>
    <dbReference type="NCBI Taxonomy" id="222440"/>
    <lineage>
        <taxon>Eukaryota</taxon>
        <taxon>Metamonada</taxon>
        <taxon>Preaxostyla</taxon>
        <taxon>Oxymonadida</taxon>
        <taxon>Streblomastigidae</taxon>
        <taxon>Streblomastix</taxon>
    </lineage>
</organism>
<dbReference type="Proteomes" id="UP000324800">
    <property type="component" value="Unassembled WGS sequence"/>
</dbReference>
<proteinExistence type="predicted"/>
<accession>A0A5J4TPJ2</accession>
<comment type="caution">
    <text evidence="1">The sequence shown here is derived from an EMBL/GenBank/DDBJ whole genome shotgun (WGS) entry which is preliminary data.</text>
</comment>
<gene>
    <name evidence="1" type="ORF">EZS28_044680</name>
</gene>
<sequence>MGNSRRTTQQDYRARFAFSHLFNKQDHPFISQDLKDSVCPQLVQMLIQLHGNVEITGNEIDIFKKKMMK</sequence>
<dbReference type="AlphaFoldDB" id="A0A5J4TPJ2"/>
<name>A0A5J4TPJ2_9EUKA</name>
<evidence type="ECO:0000313" key="1">
    <source>
        <dbReference type="EMBL" id="KAA6359793.1"/>
    </source>
</evidence>
<reference evidence="1 2" key="1">
    <citation type="submission" date="2019-03" db="EMBL/GenBank/DDBJ databases">
        <title>Single cell metagenomics reveals metabolic interactions within the superorganism composed of flagellate Streblomastix strix and complex community of Bacteroidetes bacteria on its surface.</title>
        <authorList>
            <person name="Treitli S.C."/>
            <person name="Kolisko M."/>
            <person name="Husnik F."/>
            <person name="Keeling P."/>
            <person name="Hampl V."/>
        </authorList>
    </citation>
    <scope>NUCLEOTIDE SEQUENCE [LARGE SCALE GENOMIC DNA]</scope>
    <source>
        <strain evidence="1">ST1C</strain>
    </source>
</reference>
<dbReference type="EMBL" id="SNRW01027868">
    <property type="protein sequence ID" value="KAA6359793.1"/>
    <property type="molecule type" value="Genomic_DNA"/>
</dbReference>
<evidence type="ECO:0000313" key="2">
    <source>
        <dbReference type="Proteomes" id="UP000324800"/>
    </source>
</evidence>